<dbReference type="InterPro" id="IPR028359">
    <property type="entry name" value="UDP_ManNAc/GlcNAc_DH"/>
</dbReference>
<dbReference type="Proteomes" id="UP000598360">
    <property type="component" value="Unassembled WGS sequence"/>
</dbReference>
<evidence type="ECO:0000256" key="1">
    <source>
        <dbReference type="ARBA" id="ARBA00023002"/>
    </source>
</evidence>
<comment type="caution">
    <text evidence="6">The sequence shown here is derived from an EMBL/GenBank/DDBJ whole genome shotgun (WGS) entry which is preliminary data.</text>
</comment>
<dbReference type="GO" id="GO:0016628">
    <property type="term" value="F:oxidoreductase activity, acting on the CH-CH group of donors, NAD or NADP as acceptor"/>
    <property type="evidence" value="ECO:0007669"/>
    <property type="project" value="InterPro"/>
</dbReference>
<accession>A0A929B8C4</accession>
<protein>
    <submittedName>
        <fullName evidence="6">Nucleotide sugar dehydrogenase</fullName>
    </submittedName>
</protein>
<evidence type="ECO:0000256" key="4">
    <source>
        <dbReference type="SAM" id="MobiDB-lite"/>
    </source>
</evidence>
<keyword evidence="1" id="KW-0560">Oxidoreductase</keyword>
<dbReference type="Gene3D" id="3.40.50.720">
    <property type="entry name" value="NAD(P)-binding Rossmann-like Domain"/>
    <property type="match status" value="2"/>
</dbReference>
<feature type="domain" description="UDP-glucose/GDP-mannose dehydrogenase C-terminal" evidence="5">
    <location>
        <begin position="327"/>
        <end position="418"/>
    </location>
</feature>
<sequence>MDAGSTADRDRFDLAVVGLGYVGLPLAVRAVDAGLRTVGVDTSDSVVDGLIRGRSHIGDVDDSAVSGMLGAGFTATTGTAVLSAASVIVLCVPTGLTGSGQPDLSAVHAAVRSTGERIRPGTLVCLESTSHPGTTEDVVRPILERCSGLRVGEDLHLAYSPERIDPGNPQFGVANTPKVVAGCTPLCTKHATAFYEQLADPIVAARGTREAETAKLLENSYRYVNIALVNELAMFCAGAGIDVWDVLSCAASKPFGFTPFQPGPGVGGHCIPVDPRYLEVSARQVGVPLRTLETAREVNERMPVHVADQAAALLRSRGREPAGSRVLLLGVTYKPGVADMRESPAFAVARSLLAAGAHVRYHDPLIDEFHVDGHPLSRVDEPFDTENDLLVLLQEHSCYDRERLASGDRLVLDTRGPGSTRLPEHGPGEQGRPDA</sequence>
<dbReference type="SUPFAM" id="SSF48179">
    <property type="entry name" value="6-phosphogluconate dehydrogenase C-terminal domain-like"/>
    <property type="match status" value="1"/>
</dbReference>
<dbReference type="InterPro" id="IPR017476">
    <property type="entry name" value="UDP-Glc/GDP-Man"/>
</dbReference>
<name>A0A929B8C4_9PSEU</name>
<feature type="region of interest" description="Disordered" evidence="4">
    <location>
        <begin position="409"/>
        <end position="435"/>
    </location>
</feature>
<dbReference type="AlphaFoldDB" id="A0A929B8C4"/>
<dbReference type="PANTHER" id="PTHR43491">
    <property type="entry name" value="UDP-N-ACETYL-D-MANNOSAMINE DEHYDROGENASE"/>
    <property type="match status" value="1"/>
</dbReference>
<dbReference type="InterPro" id="IPR036220">
    <property type="entry name" value="UDP-Glc/GDP-Man_DH_C_sf"/>
</dbReference>
<keyword evidence="2" id="KW-0520">NAD</keyword>
<dbReference type="SUPFAM" id="SSF52413">
    <property type="entry name" value="UDP-glucose/GDP-mannose dehydrogenase C-terminal domain"/>
    <property type="match status" value="1"/>
</dbReference>
<dbReference type="InterPro" id="IPR014027">
    <property type="entry name" value="UDP-Glc/GDP-Man_DH_C"/>
</dbReference>
<dbReference type="Pfam" id="PF03720">
    <property type="entry name" value="UDPG_MGDP_dh_C"/>
    <property type="match status" value="1"/>
</dbReference>
<evidence type="ECO:0000259" key="5">
    <source>
        <dbReference type="SMART" id="SM00984"/>
    </source>
</evidence>
<dbReference type="PANTHER" id="PTHR43491:SF1">
    <property type="entry name" value="UDP-N-ACETYL-D-MANNOSAMINE DEHYDROGENASE"/>
    <property type="match status" value="1"/>
</dbReference>
<dbReference type="EMBL" id="JADEYC010000007">
    <property type="protein sequence ID" value="MBE9373690.1"/>
    <property type="molecule type" value="Genomic_DNA"/>
</dbReference>
<dbReference type="GO" id="GO:0000271">
    <property type="term" value="P:polysaccharide biosynthetic process"/>
    <property type="evidence" value="ECO:0007669"/>
    <property type="project" value="InterPro"/>
</dbReference>
<proteinExistence type="inferred from homology"/>
<evidence type="ECO:0000313" key="7">
    <source>
        <dbReference type="Proteomes" id="UP000598360"/>
    </source>
</evidence>
<dbReference type="InterPro" id="IPR036291">
    <property type="entry name" value="NAD(P)-bd_dom_sf"/>
</dbReference>
<dbReference type="InterPro" id="IPR008927">
    <property type="entry name" value="6-PGluconate_DH-like_C_sf"/>
</dbReference>
<reference evidence="6" key="1">
    <citation type="submission" date="2020-10" db="EMBL/GenBank/DDBJ databases">
        <title>Diversity and distribution of actinomycetes associated with coral in the coast of Hainan.</title>
        <authorList>
            <person name="Li F."/>
        </authorList>
    </citation>
    <scope>NUCLEOTIDE SEQUENCE</scope>
    <source>
        <strain evidence="6">HNM0983</strain>
    </source>
</reference>
<dbReference type="SUPFAM" id="SSF51735">
    <property type="entry name" value="NAD(P)-binding Rossmann-fold domains"/>
    <property type="match status" value="1"/>
</dbReference>
<dbReference type="Pfam" id="PF03721">
    <property type="entry name" value="UDPG_MGDP_dh_N"/>
    <property type="match status" value="1"/>
</dbReference>
<keyword evidence="7" id="KW-1185">Reference proteome</keyword>
<gene>
    <name evidence="6" type="ORF">IQ251_04415</name>
</gene>
<dbReference type="GO" id="GO:0051287">
    <property type="term" value="F:NAD binding"/>
    <property type="evidence" value="ECO:0007669"/>
    <property type="project" value="InterPro"/>
</dbReference>
<evidence type="ECO:0000313" key="6">
    <source>
        <dbReference type="EMBL" id="MBE9373690.1"/>
    </source>
</evidence>
<dbReference type="SMART" id="SM00984">
    <property type="entry name" value="UDPG_MGDP_dh_C"/>
    <property type="match status" value="1"/>
</dbReference>
<dbReference type="PIRSF" id="PIRSF500136">
    <property type="entry name" value="UDP_ManNAc_DH"/>
    <property type="match status" value="1"/>
</dbReference>
<organism evidence="6 7">
    <name type="scientific">Saccharopolyspora montiporae</name>
    <dbReference type="NCBI Taxonomy" id="2781240"/>
    <lineage>
        <taxon>Bacteria</taxon>
        <taxon>Bacillati</taxon>
        <taxon>Actinomycetota</taxon>
        <taxon>Actinomycetes</taxon>
        <taxon>Pseudonocardiales</taxon>
        <taxon>Pseudonocardiaceae</taxon>
        <taxon>Saccharopolyspora</taxon>
    </lineage>
</organism>
<dbReference type="Pfam" id="PF00984">
    <property type="entry name" value="UDPG_MGDP_dh"/>
    <property type="match status" value="1"/>
</dbReference>
<evidence type="ECO:0000256" key="3">
    <source>
        <dbReference type="PIRNR" id="PIRNR000124"/>
    </source>
</evidence>
<dbReference type="InterPro" id="IPR014026">
    <property type="entry name" value="UDP-Glc/GDP-Man_DH_dimer"/>
</dbReference>
<dbReference type="NCBIfam" id="TIGR03026">
    <property type="entry name" value="NDP-sugDHase"/>
    <property type="match status" value="1"/>
</dbReference>
<comment type="similarity">
    <text evidence="3">Belongs to the UDP-glucose/GDP-mannose dehydrogenase family.</text>
</comment>
<dbReference type="InterPro" id="IPR001732">
    <property type="entry name" value="UDP-Glc/GDP-Man_DH_N"/>
</dbReference>
<dbReference type="PIRSF" id="PIRSF000124">
    <property type="entry name" value="UDPglc_GDPman_dh"/>
    <property type="match status" value="1"/>
</dbReference>
<dbReference type="GO" id="GO:0016616">
    <property type="term" value="F:oxidoreductase activity, acting on the CH-OH group of donors, NAD or NADP as acceptor"/>
    <property type="evidence" value="ECO:0007669"/>
    <property type="project" value="InterPro"/>
</dbReference>
<evidence type="ECO:0000256" key="2">
    <source>
        <dbReference type="ARBA" id="ARBA00023027"/>
    </source>
</evidence>
<feature type="compositionally biased region" description="Basic and acidic residues" evidence="4">
    <location>
        <begin position="422"/>
        <end position="435"/>
    </location>
</feature>